<feature type="compositionally biased region" description="Low complexity" evidence="1">
    <location>
        <begin position="1"/>
        <end position="15"/>
    </location>
</feature>
<accession>A0ABR2ZK05</accession>
<organism evidence="2 3">
    <name type="scientific">Marasmius tenuissimus</name>
    <dbReference type="NCBI Taxonomy" id="585030"/>
    <lineage>
        <taxon>Eukaryota</taxon>
        <taxon>Fungi</taxon>
        <taxon>Dikarya</taxon>
        <taxon>Basidiomycota</taxon>
        <taxon>Agaricomycotina</taxon>
        <taxon>Agaricomycetes</taxon>
        <taxon>Agaricomycetidae</taxon>
        <taxon>Agaricales</taxon>
        <taxon>Marasmiineae</taxon>
        <taxon>Marasmiaceae</taxon>
        <taxon>Marasmius</taxon>
    </lineage>
</organism>
<proteinExistence type="predicted"/>
<reference evidence="2 3" key="1">
    <citation type="submission" date="2024-05" db="EMBL/GenBank/DDBJ databases">
        <title>A draft genome resource for the thread blight pathogen Marasmius tenuissimus strain MS-2.</title>
        <authorList>
            <person name="Yulfo-Soto G.E."/>
            <person name="Baruah I.K."/>
            <person name="Amoako-Attah I."/>
            <person name="Bukari Y."/>
            <person name="Meinhardt L.W."/>
            <person name="Bailey B.A."/>
            <person name="Cohen S.P."/>
        </authorList>
    </citation>
    <scope>NUCLEOTIDE SEQUENCE [LARGE SCALE GENOMIC DNA]</scope>
    <source>
        <strain evidence="2 3">MS-2</strain>
    </source>
</reference>
<comment type="caution">
    <text evidence="2">The sequence shown here is derived from an EMBL/GenBank/DDBJ whole genome shotgun (WGS) entry which is preliminary data.</text>
</comment>
<feature type="region of interest" description="Disordered" evidence="1">
    <location>
        <begin position="107"/>
        <end position="159"/>
    </location>
</feature>
<gene>
    <name evidence="2" type="ORF">AAF712_011875</name>
</gene>
<feature type="compositionally biased region" description="Acidic residues" evidence="1">
    <location>
        <begin position="30"/>
        <end position="41"/>
    </location>
</feature>
<feature type="compositionally biased region" description="Basic residues" evidence="1">
    <location>
        <begin position="131"/>
        <end position="153"/>
    </location>
</feature>
<feature type="region of interest" description="Disordered" evidence="1">
    <location>
        <begin position="1"/>
        <end position="49"/>
    </location>
</feature>
<dbReference type="EMBL" id="JBBXMP010000140">
    <property type="protein sequence ID" value="KAL0061299.1"/>
    <property type="molecule type" value="Genomic_DNA"/>
</dbReference>
<protein>
    <submittedName>
        <fullName evidence="2">Uncharacterized protein</fullName>
    </submittedName>
</protein>
<name>A0ABR2ZK05_9AGAR</name>
<evidence type="ECO:0000313" key="2">
    <source>
        <dbReference type="EMBL" id="KAL0061299.1"/>
    </source>
</evidence>
<evidence type="ECO:0000313" key="3">
    <source>
        <dbReference type="Proteomes" id="UP001437256"/>
    </source>
</evidence>
<evidence type="ECO:0000256" key="1">
    <source>
        <dbReference type="SAM" id="MobiDB-lite"/>
    </source>
</evidence>
<feature type="compositionally biased region" description="Basic and acidic residues" evidence="1">
    <location>
        <begin position="107"/>
        <end position="116"/>
    </location>
</feature>
<sequence>MVQLQESKSGSSSSHEPSEQAHSEEHDEQTNENEQPQESEDQVPPPPQSSRLKRVFLLLLIGALVWRAFFSKDAWFGKKEPQVVHAKRYSKEFKYRPAASPIITETMKDGRLRVRGAEPTTSTAPKPTPVVKKKKRSTGAKKGKRAKQRVKKSSGRDEF</sequence>
<dbReference type="Proteomes" id="UP001437256">
    <property type="component" value="Unassembled WGS sequence"/>
</dbReference>
<keyword evidence="3" id="KW-1185">Reference proteome</keyword>
<feature type="compositionally biased region" description="Basic and acidic residues" evidence="1">
    <location>
        <begin position="16"/>
        <end position="29"/>
    </location>
</feature>